<accession>A0A1J1IG37</accession>
<proteinExistence type="predicted"/>
<keyword evidence="2" id="KW-1185">Reference proteome</keyword>
<dbReference type="Proteomes" id="UP000183832">
    <property type="component" value="Unassembled WGS sequence"/>
</dbReference>
<reference evidence="1 2" key="1">
    <citation type="submission" date="2015-04" db="EMBL/GenBank/DDBJ databases">
        <authorList>
            <person name="Syromyatnikov M.Y."/>
            <person name="Popov V.N."/>
        </authorList>
    </citation>
    <scope>NUCLEOTIDE SEQUENCE [LARGE SCALE GENOMIC DNA]</scope>
</reference>
<name>A0A1J1IG37_9DIPT</name>
<sequence length="81" mass="9126">MTIENSYLEAVNQELLVNKRKFKLVTNSSKLMMKLKVLKTLLGLVPKKYAAIDIDFILQRSFLCTLSYGDSQKGEGNIATV</sequence>
<dbReference type="AlphaFoldDB" id="A0A1J1IG37"/>
<protein>
    <submittedName>
        <fullName evidence="1">CLUMA_CG010798, isoform A</fullName>
    </submittedName>
</protein>
<gene>
    <name evidence="1" type="ORF">CLUMA_CG010798</name>
</gene>
<evidence type="ECO:0000313" key="1">
    <source>
        <dbReference type="EMBL" id="CRK97409.1"/>
    </source>
</evidence>
<evidence type="ECO:0000313" key="2">
    <source>
        <dbReference type="Proteomes" id="UP000183832"/>
    </source>
</evidence>
<dbReference type="EMBL" id="CVRI01000047">
    <property type="protein sequence ID" value="CRK97409.1"/>
    <property type="molecule type" value="Genomic_DNA"/>
</dbReference>
<organism evidence="1 2">
    <name type="scientific">Clunio marinus</name>
    <dbReference type="NCBI Taxonomy" id="568069"/>
    <lineage>
        <taxon>Eukaryota</taxon>
        <taxon>Metazoa</taxon>
        <taxon>Ecdysozoa</taxon>
        <taxon>Arthropoda</taxon>
        <taxon>Hexapoda</taxon>
        <taxon>Insecta</taxon>
        <taxon>Pterygota</taxon>
        <taxon>Neoptera</taxon>
        <taxon>Endopterygota</taxon>
        <taxon>Diptera</taxon>
        <taxon>Nematocera</taxon>
        <taxon>Chironomoidea</taxon>
        <taxon>Chironomidae</taxon>
        <taxon>Clunio</taxon>
    </lineage>
</organism>